<dbReference type="GO" id="GO:0003700">
    <property type="term" value="F:DNA-binding transcription factor activity"/>
    <property type="evidence" value="ECO:0007669"/>
    <property type="project" value="InterPro"/>
</dbReference>
<evidence type="ECO:0000256" key="3">
    <source>
        <dbReference type="ARBA" id="ARBA00023163"/>
    </source>
</evidence>
<dbReference type="InterPro" id="IPR009057">
    <property type="entry name" value="Homeodomain-like_sf"/>
</dbReference>
<evidence type="ECO:0000256" key="1">
    <source>
        <dbReference type="ARBA" id="ARBA00023015"/>
    </source>
</evidence>
<gene>
    <name evidence="5" type="ORF">RLDS_04240</name>
</gene>
<dbReference type="InterPro" id="IPR050204">
    <property type="entry name" value="AraC_XylS_family_regulators"/>
</dbReference>
<evidence type="ECO:0000313" key="6">
    <source>
        <dbReference type="Proteomes" id="UP000015531"/>
    </source>
</evidence>
<sequence length="236" mass="25721">MVLNLSSTHRVIGQVNDASNVEKPSVGTVTIMPPHHTFSFQVVGECRIVALQLSAEDFRGDQWVFDGTMRLRPRVNVDDPILARLIFTTAAAATAAAQRVGLDAITERLIAVDCFAQAGEPSRVVRGGLPPARLRRVVRKLEVNPGGPISLAAMANEAGLSVFHFARAFAASTGWAPHRFVLRQRIHRAVELLGDESLSVGDVAESLGFVHHSHLARTMRRFIGLTPDILRNRVLA</sequence>
<keyword evidence="1" id="KW-0805">Transcription regulation</keyword>
<organism evidence="5 6">
    <name type="scientific">Sphingobium lactosutens DS20</name>
    <dbReference type="NCBI Taxonomy" id="1331060"/>
    <lineage>
        <taxon>Bacteria</taxon>
        <taxon>Pseudomonadati</taxon>
        <taxon>Pseudomonadota</taxon>
        <taxon>Alphaproteobacteria</taxon>
        <taxon>Sphingomonadales</taxon>
        <taxon>Sphingomonadaceae</taxon>
        <taxon>Sphingobium</taxon>
    </lineage>
</organism>
<dbReference type="PROSITE" id="PS01124">
    <property type="entry name" value="HTH_ARAC_FAMILY_2"/>
    <property type="match status" value="1"/>
</dbReference>
<evidence type="ECO:0000256" key="2">
    <source>
        <dbReference type="ARBA" id="ARBA00023125"/>
    </source>
</evidence>
<dbReference type="PANTHER" id="PTHR46796:SF14">
    <property type="entry name" value="TRANSCRIPTIONAL REGULATORY PROTEIN"/>
    <property type="match status" value="1"/>
</dbReference>
<dbReference type="SMART" id="SM00342">
    <property type="entry name" value="HTH_ARAC"/>
    <property type="match status" value="1"/>
</dbReference>
<keyword evidence="2" id="KW-0238">DNA-binding</keyword>
<evidence type="ECO:0000259" key="4">
    <source>
        <dbReference type="PROSITE" id="PS01124"/>
    </source>
</evidence>
<accession>T0HYN4</accession>
<comment type="caution">
    <text evidence="5">The sequence shown here is derived from an EMBL/GenBank/DDBJ whole genome shotgun (WGS) entry which is preliminary data.</text>
</comment>
<dbReference type="GO" id="GO:0043565">
    <property type="term" value="F:sequence-specific DNA binding"/>
    <property type="evidence" value="ECO:0007669"/>
    <property type="project" value="InterPro"/>
</dbReference>
<dbReference type="Pfam" id="PF12833">
    <property type="entry name" value="HTH_18"/>
    <property type="match status" value="1"/>
</dbReference>
<dbReference type="Proteomes" id="UP000015531">
    <property type="component" value="Unassembled WGS sequence"/>
</dbReference>
<proteinExistence type="predicted"/>
<dbReference type="EMBL" id="ATDP01000071">
    <property type="protein sequence ID" value="EQB17168.1"/>
    <property type="molecule type" value="Genomic_DNA"/>
</dbReference>
<dbReference type="PANTHER" id="PTHR46796">
    <property type="entry name" value="HTH-TYPE TRANSCRIPTIONAL ACTIVATOR RHAS-RELATED"/>
    <property type="match status" value="1"/>
</dbReference>
<dbReference type="InterPro" id="IPR018060">
    <property type="entry name" value="HTH_AraC"/>
</dbReference>
<keyword evidence="3" id="KW-0804">Transcription</keyword>
<dbReference type="AlphaFoldDB" id="T0HYN4"/>
<dbReference type="eggNOG" id="COG4977">
    <property type="taxonomic scope" value="Bacteria"/>
</dbReference>
<keyword evidence="6" id="KW-1185">Reference proteome</keyword>
<name>T0HYN4_9SPHN</name>
<reference evidence="5 6" key="1">
    <citation type="journal article" date="2013" name="Genome Announc.">
        <title>Draft Genome Sequence of Sphingobium lactosutens Strain DS20T, Isolated from a Hexachlorocyclohexane Dumpsite.</title>
        <authorList>
            <person name="Kumar R."/>
            <person name="Dwivedi V."/>
            <person name="Negi V."/>
            <person name="Khurana J.P."/>
            <person name="Lal R."/>
        </authorList>
    </citation>
    <scope>NUCLEOTIDE SEQUENCE [LARGE SCALE GENOMIC DNA]</scope>
    <source>
        <strain evidence="5 6">DS20</strain>
    </source>
</reference>
<dbReference type="SUPFAM" id="SSF46689">
    <property type="entry name" value="Homeodomain-like"/>
    <property type="match status" value="2"/>
</dbReference>
<feature type="domain" description="HTH araC/xylS-type" evidence="4">
    <location>
        <begin position="135"/>
        <end position="233"/>
    </location>
</feature>
<protein>
    <recommendedName>
        <fullName evidence="4">HTH araC/xylS-type domain-containing protein</fullName>
    </recommendedName>
</protein>
<evidence type="ECO:0000313" key="5">
    <source>
        <dbReference type="EMBL" id="EQB17168.1"/>
    </source>
</evidence>
<dbReference type="PATRIC" id="fig|1331060.3.peg.775"/>
<dbReference type="Gene3D" id="1.10.10.60">
    <property type="entry name" value="Homeodomain-like"/>
    <property type="match status" value="1"/>
</dbReference>